<dbReference type="AlphaFoldDB" id="A0A5A8F424"/>
<name>A0A5A8F424_9BACT</name>
<feature type="domain" description="PD-(D/E)XK endonuclease-like" evidence="1">
    <location>
        <begin position="656"/>
        <end position="940"/>
    </location>
</feature>
<dbReference type="Proteomes" id="UP000322876">
    <property type="component" value="Unassembled WGS sequence"/>
</dbReference>
<dbReference type="SUPFAM" id="SSF52540">
    <property type="entry name" value="P-loop containing nucleoside triphosphate hydrolases"/>
    <property type="match status" value="1"/>
</dbReference>
<evidence type="ECO:0000259" key="1">
    <source>
        <dbReference type="Pfam" id="PF12705"/>
    </source>
</evidence>
<organism evidence="2 3">
    <name type="scientific">Deferribacter autotrophicus</name>
    <dbReference type="NCBI Taxonomy" id="500465"/>
    <lineage>
        <taxon>Bacteria</taxon>
        <taxon>Pseudomonadati</taxon>
        <taxon>Deferribacterota</taxon>
        <taxon>Deferribacteres</taxon>
        <taxon>Deferribacterales</taxon>
        <taxon>Deferribacteraceae</taxon>
        <taxon>Deferribacter</taxon>
    </lineage>
</organism>
<dbReference type="InterPro" id="IPR027417">
    <property type="entry name" value="P-loop_NTPase"/>
</dbReference>
<reference evidence="2 3" key="1">
    <citation type="submission" date="2019-06" db="EMBL/GenBank/DDBJ databases">
        <title>Genomic insights into carbon and energy metabolism of Deferribacter autotrophicus revealed new metabolic traits in the phylum Deferribacteres.</title>
        <authorList>
            <person name="Slobodkin A.I."/>
            <person name="Slobodkina G.B."/>
            <person name="Allioux M."/>
            <person name="Alain K."/>
            <person name="Jebbar M."/>
            <person name="Shadrin V."/>
            <person name="Kublanov I.V."/>
            <person name="Toshchakov S.V."/>
            <person name="Bonch-Osmolovskaya E.A."/>
        </authorList>
    </citation>
    <scope>NUCLEOTIDE SEQUENCE [LARGE SCALE GENOMIC DNA]</scope>
    <source>
        <strain evidence="2 3">SL50</strain>
    </source>
</reference>
<evidence type="ECO:0000313" key="3">
    <source>
        <dbReference type="Proteomes" id="UP000322876"/>
    </source>
</evidence>
<dbReference type="OrthoDB" id="9766257at2"/>
<gene>
    <name evidence="2" type="ORF">FHQ18_09580</name>
</gene>
<dbReference type="InterPro" id="IPR038726">
    <property type="entry name" value="PDDEXK_AddAB-type"/>
</dbReference>
<dbReference type="RefSeq" id="WP_149266963.1">
    <property type="nucleotide sequence ID" value="NZ_VFJB01000008.1"/>
</dbReference>
<evidence type="ECO:0000313" key="2">
    <source>
        <dbReference type="EMBL" id="KAA0257290.1"/>
    </source>
</evidence>
<dbReference type="Gene3D" id="3.90.320.10">
    <property type="match status" value="1"/>
</dbReference>
<comment type="caution">
    <text evidence="2">The sequence shown here is derived from an EMBL/GenBank/DDBJ whole genome shotgun (WGS) entry which is preliminary data.</text>
</comment>
<dbReference type="Pfam" id="PF12705">
    <property type="entry name" value="PDDEXK_1"/>
    <property type="match status" value="1"/>
</dbReference>
<protein>
    <recommendedName>
        <fullName evidence="1">PD-(D/E)XK endonuclease-like domain-containing protein</fullName>
    </recommendedName>
</protein>
<dbReference type="EMBL" id="VFJB01000008">
    <property type="protein sequence ID" value="KAA0257290.1"/>
    <property type="molecule type" value="Genomic_DNA"/>
</dbReference>
<proteinExistence type="predicted"/>
<keyword evidence="3" id="KW-1185">Reference proteome</keyword>
<sequence>MSVKVYKIDIGFNFVHYIALQLVKLKNEYRKIIFISANRRPIRFIEKSIDLNAALNVDFYTIEDFVKDIVINYSDEIPTIHSKLEREIYFLELIQKIPALYEKLGGNDVKVFPWAKRLSKLFDEIDKQLLGDKLKDFYYVEALDEAKEILENLKSLYSKYEEDYSNFTYNGNIFKRASDLTSTDKFHDEFRDTLFIFSGLIYLSNSELKMMKNISETADIHFYIQTDLQEREDETLGFDTFKIVDNLIIKLNKYVKSDIEEIKDDKNTVETEFYFYQFPDTHSEAAEIFKIVRDKYRAFNDKKSPEKLAVILPDARTLFPLLAYFDKKDDLHINISMGYPFGNTDVGMFLDSLFHVLIDMDRKHKTTSSYIVDSKLLLRLLNSNILTLFKNEIVSSANKLKEQLFEEQSSTYKFEESEDFFRLLLMKFIEVKDIYTLRRSFLNLFNQFDNNILQKDKYKFTTQILQYFYNEVVENLNLLNSERKVDVLFSYHLIKEIVNDMTIPFEGHPLEGIQIMGMLEARLLSFENIIIADVNEGILPAGDKIDPLLPEQIKVELGLTSFKEKEMLMRYNFFRLVYSAKNVYVMYKSGATGVDKYIKSRFVEQLILLNELKTKKEFQIYTHELALSKFENIDNKIVKDGEIKEHFKKLFKEGNISPSRINYYMQCPYAYYLKYIKGVKGKIKLDEDFEADKLGTIVHKFFEENFKNYLGKRVTKEDLEHICESIKREIDNLPDYKYVDKDGSVKRFLKKLDNFKIKALRLILKYRIETYFENILYNQSDFTLLALEKELKSDLLKLHGFADRIDEIENGKIRVIDYKTGSSKLMPYKNKVANLIENNSDILNNYDDKVLCEVRKCINSVQMPCYILMAKEKFNAEVLAEIHHIGASKRHEIIEKLSDEHIEDYKKLIEYILNHMKNSEYIYALPDKHCEYCDYSHFCRYV</sequence>
<dbReference type="InterPro" id="IPR011604">
    <property type="entry name" value="PDDEXK-like_dom_sf"/>
</dbReference>
<accession>A0A5A8F424</accession>